<dbReference type="EMBL" id="JAAAWO010000011">
    <property type="protein sequence ID" value="NDW16693.1"/>
    <property type="molecule type" value="Genomic_DNA"/>
</dbReference>
<gene>
    <name evidence="1" type="ORF">GTQ48_14355</name>
</gene>
<protein>
    <submittedName>
        <fullName evidence="1">Uncharacterized protein</fullName>
    </submittedName>
</protein>
<evidence type="ECO:0000313" key="2">
    <source>
        <dbReference type="Proteomes" id="UP000471381"/>
    </source>
</evidence>
<evidence type="ECO:0000313" key="1">
    <source>
        <dbReference type="EMBL" id="NDW16693.1"/>
    </source>
</evidence>
<organism evidence="1 2">
    <name type="scientific">Alteromonas genovensis</name>
    <dbReference type="NCBI Taxonomy" id="471225"/>
    <lineage>
        <taxon>Bacteria</taxon>
        <taxon>Pseudomonadati</taxon>
        <taxon>Pseudomonadota</taxon>
        <taxon>Gammaproteobacteria</taxon>
        <taxon>Alteromonadales</taxon>
        <taxon>Alteromonadaceae</taxon>
        <taxon>Alteromonas/Salinimonas group</taxon>
        <taxon>Alteromonas</taxon>
    </lineage>
</organism>
<sequence length="51" mass="5648">MKIQLAGNCVSLFNKSDNALDIHAPRKALAHNLFVKAKKVFPHAMVIEVDC</sequence>
<name>A0A6N9THA6_9ALTE</name>
<dbReference type="AlphaFoldDB" id="A0A6N9THA6"/>
<dbReference type="Proteomes" id="UP000471381">
    <property type="component" value="Unassembled WGS sequence"/>
</dbReference>
<reference evidence="1 2" key="1">
    <citation type="submission" date="2020-01" db="EMBL/GenBank/DDBJ databases">
        <title>Genomes of bacteria type strains.</title>
        <authorList>
            <person name="Chen J."/>
            <person name="Zhu S."/>
            <person name="Yang J."/>
        </authorList>
    </citation>
    <scope>NUCLEOTIDE SEQUENCE [LARGE SCALE GENOMIC DNA]</scope>
    <source>
        <strain evidence="1 2">LMG 24078</strain>
    </source>
</reference>
<dbReference type="RefSeq" id="WP_163107283.1">
    <property type="nucleotide sequence ID" value="NZ_JAAAWO010000011.1"/>
</dbReference>
<comment type="caution">
    <text evidence="1">The sequence shown here is derived from an EMBL/GenBank/DDBJ whole genome shotgun (WGS) entry which is preliminary data.</text>
</comment>
<proteinExistence type="predicted"/>
<keyword evidence="2" id="KW-1185">Reference proteome</keyword>
<accession>A0A6N9THA6</accession>